<feature type="compositionally biased region" description="Acidic residues" evidence="1">
    <location>
        <begin position="44"/>
        <end position="54"/>
    </location>
</feature>
<dbReference type="Proteomes" id="UP001305606">
    <property type="component" value="Chromosome"/>
</dbReference>
<name>A0ABY9V7T8_9ACTN</name>
<accession>A0ABY9V7T8</accession>
<proteinExistence type="predicted"/>
<evidence type="ECO:0000313" key="3">
    <source>
        <dbReference type="EMBL" id="WNF00889.1"/>
    </source>
</evidence>
<gene>
    <name evidence="3" type="ORF">PS467_38935</name>
</gene>
<dbReference type="Gene3D" id="2.30.30.1060">
    <property type="match status" value="1"/>
</dbReference>
<sequence>MTKKDKPHKGDKVSWKSHGQDVTGKVKKKITGRTRAAGRTVAASEEEPQYEVESDTSGRSAVHKPGALRKRGKSS</sequence>
<keyword evidence="4" id="KW-1185">Reference proteome</keyword>
<feature type="domain" description="Hypervirulence associated protein TUDOR" evidence="2">
    <location>
        <begin position="10"/>
        <end position="68"/>
    </location>
</feature>
<evidence type="ECO:0000256" key="1">
    <source>
        <dbReference type="SAM" id="MobiDB-lite"/>
    </source>
</evidence>
<feature type="compositionally biased region" description="Low complexity" evidence="1">
    <location>
        <begin position="33"/>
        <end position="43"/>
    </location>
</feature>
<reference evidence="3 4" key="1">
    <citation type="submission" date="2023-02" db="EMBL/GenBank/DDBJ databases">
        <title>Streptomyces sp. SCA4-21 with antifungal activity against Fusarium oxysporum f. sp. cubense, Streptomyces sp. SCA2-17 with antifungal activity against Fusarium oxysporum f. sp. cubense.</title>
        <authorList>
            <person name="Qi D."/>
        </authorList>
    </citation>
    <scope>NUCLEOTIDE SEQUENCE [LARGE SCALE GENOMIC DNA]</scope>
    <source>
        <strain evidence="3 4">SCA4-21</strain>
    </source>
</reference>
<dbReference type="InterPro" id="IPR021331">
    <property type="entry name" value="Hva1_TUDOR"/>
</dbReference>
<dbReference type="EMBL" id="CP117522">
    <property type="protein sequence ID" value="WNF00889.1"/>
    <property type="molecule type" value="Genomic_DNA"/>
</dbReference>
<evidence type="ECO:0000259" key="2">
    <source>
        <dbReference type="Pfam" id="PF11160"/>
    </source>
</evidence>
<dbReference type="RefSeq" id="WP_311039235.1">
    <property type="nucleotide sequence ID" value="NZ_CP117522.1"/>
</dbReference>
<dbReference type="Pfam" id="PF11160">
    <property type="entry name" value="Hva1_TUDOR"/>
    <property type="match status" value="1"/>
</dbReference>
<feature type="compositionally biased region" description="Basic residues" evidence="1">
    <location>
        <begin position="66"/>
        <end position="75"/>
    </location>
</feature>
<organism evidence="3 4">
    <name type="scientific">Streptomyces luomodiensis</name>
    <dbReference type="NCBI Taxonomy" id="3026192"/>
    <lineage>
        <taxon>Bacteria</taxon>
        <taxon>Bacillati</taxon>
        <taxon>Actinomycetota</taxon>
        <taxon>Actinomycetes</taxon>
        <taxon>Kitasatosporales</taxon>
        <taxon>Streptomycetaceae</taxon>
        <taxon>Streptomyces</taxon>
    </lineage>
</organism>
<protein>
    <submittedName>
        <fullName evidence="3">DUF2945 domain-containing protein</fullName>
    </submittedName>
</protein>
<feature type="region of interest" description="Disordered" evidence="1">
    <location>
        <begin position="1"/>
        <end position="75"/>
    </location>
</feature>
<evidence type="ECO:0000313" key="4">
    <source>
        <dbReference type="Proteomes" id="UP001305606"/>
    </source>
</evidence>